<sequence length="207" mass="22802">MKLKVALFDLDGTLADSIPLHFEAVRAVFSAQGLPAPDPIDFWRTLKPPFEECYSAFGSTLSPDEIWKIYNSNIVRTRVKLFSDALPVVQILSKLMAVYVVSAGPVEDVRYVCENTGLAKHVAGVEGGHEFKFNGVQKILDDLSIPPHLAMYVSDFAPEVRELKASYESRLPIFGVTTGISREEDLLSSGAEKCFGSLGELCRFVLS</sequence>
<dbReference type="Pfam" id="PF13419">
    <property type="entry name" value="HAD_2"/>
    <property type="match status" value="1"/>
</dbReference>
<proteinExistence type="predicted"/>
<evidence type="ECO:0000313" key="1">
    <source>
        <dbReference type="EMBL" id="OHA24871.1"/>
    </source>
</evidence>
<dbReference type="PANTHER" id="PTHR43434:SF1">
    <property type="entry name" value="PHOSPHOGLYCOLATE PHOSPHATASE"/>
    <property type="match status" value="1"/>
</dbReference>
<reference evidence="1 2" key="1">
    <citation type="journal article" date="2016" name="Nat. Commun.">
        <title>Thousands of microbial genomes shed light on interconnected biogeochemical processes in an aquifer system.</title>
        <authorList>
            <person name="Anantharaman K."/>
            <person name="Brown C.T."/>
            <person name="Hug L.A."/>
            <person name="Sharon I."/>
            <person name="Castelle C.J."/>
            <person name="Probst A.J."/>
            <person name="Thomas B.C."/>
            <person name="Singh A."/>
            <person name="Wilkins M.J."/>
            <person name="Karaoz U."/>
            <person name="Brodie E.L."/>
            <person name="Williams K.H."/>
            <person name="Hubbard S.S."/>
            <person name="Banfield J.F."/>
        </authorList>
    </citation>
    <scope>NUCLEOTIDE SEQUENCE [LARGE SCALE GENOMIC DNA]</scope>
</reference>
<dbReference type="Gene3D" id="1.10.150.240">
    <property type="entry name" value="Putative phosphatase, domain 2"/>
    <property type="match status" value="1"/>
</dbReference>
<gene>
    <name evidence="1" type="ORF">A3C72_04880</name>
</gene>
<dbReference type="InterPro" id="IPR036412">
    <property type="entry name" value="HAD-like_sf"/>
</dbReference>
<accession>A0A1G2MPD7</accession>
<dbReference type="InterPro" id="IPR023198">
    <property type="entry name" value="PGP-like_dom2"/>
</dbReference>
<dbReference type="EMBL" id="MHRK01000003">
    <property type="protein sequence ID" value="OHA24871.1"/>
    <property type="molecule type" value="Genomic_DNA"/>
</dbReference>
<dbReference type="STRING" id="1802306.A3C72_04880"/>
<comment type="caution">
    <text evidence="1">The sequence shown here is derived from an EMBL/GenBank/DDBJ whole genome shotgun (WGS) entry which is preliminary data.</text>
</comment>
<dbReference type="InterPro" id="IPR041492">
    <property type="entry name" value="HAD_2"/>
</dbReference>
<dbReference type="GO" id="GO:0005829">
    <property type="term" value="C:cytosol"/>
    <property type="evidence" value="ECO:0007669"/>
    <property type="project" value="TreeGrafter"/>
</dbReference>
<dbReference type="SUPFAM" id="SSF56784">
    <property type="entry name" value="HAD-like"/>
    <property type="match status" value="1"/>
</dbReference>
<dbReference type="GO" id="GO:0006281">
    <property type="term" value="P:DNA repair"/>
    <property type="evidence" value="ECO:0007669"/>
    <property type="project" value="TreeGrafter"/>
</dbReference>
<dbReference type="InterPro" id="IPR050155">
    <property type="entry name" value="HAD-like_hydrolase_sf"/>
</dbReference>
<dbReference type="GO" id="GO:0008967">
    <property type="term" value="F:phosphoglycolate phosphatase activity"/>
    <property type="evidence" value="ECO:0007669"/>
    <property type="project" value="TreeGrafter"/>
</dbReference>
<dbReference type="InterPro" id="IPR023214">
    <property type="entry name" value="HAD_sf"/>
</dbReference>
<name>A0A1G2MPD7_9BACT</name>
<dbReference type="AlphaFoldDB" id="A0A1G2MPD7"/>
<dbReference type="PANTHER" id="PTHR43434">
    <property type="entry name" value="PHOSPHOGLYCOLATE PHOSPHATASE"/>
    <property type="match status" value="1"/>
</dbReference>
<evidence type="ECO:0008006" key="3">
    <source>
        <dbReference type="Google" id="ProtNLM"/>
    </source>
</evidence>
<dbReference type="Gene3D" id="3.40.50.1000">
    <property type="entry name" value="HAD superfamily/HAD-like"/>
    <property type="match status" value="1"/>
</dbReference>
<dbReference type="Proteomes" id="UP000177130">
    <property type="component" value="Unassembled WGS sequence"/>
</dbReference>
<protein>
    <recommendedName>
        <fullName evidence="3">HAD family hydrolase</fullName>
    </recommendedName>
</protein>
<evidence type="ECO:0000313" key="2">
    <source>
        <dbReference type="Proteomes" id="UP000177130"/>
    </source>
</evidence>
<organism evidence="1 2">
    <name type="scientific">Candidatus Taylorbacteria bacterium RIFCSPHIGHO2_02_FULL_43_32b</name>
    <dbReference type="NCBI Taxonomy" id="1802306"/>
    <lineage>
        <taxon>Bacteria</taxon>
        <taxon>Candidatus Tayloriibacteriota</taxon>
    </lineage>
</organism>